<dbReference type="RefSeq" id="WP_066601877.1">
    <property type="nucleotide sequence ID" value="NZ_FORY01000004.1"/>
</dbReference>
<evidence type="ECO:0000313" key="4">
    <source>
        <dbReference type="EMBL" id="SFJ36235.1"/>
    </source>
</evidence>
<reference evidence="4 5" key="1">
    <citation type="submission" date="2016-10" db="EMBL/GenBank/DDBJ databases">
        <authorList>
            <person name="de Groot N.N."/>
        </authorList>
    </citation>
    <scope>NUCLEOTIDE SEQUENCE [LARGE SCALE GENOMIC DNA]</scope>
    <source>
        <strain evidence="4 5">CGMCC 1.8891</strain>
    </source>
</reference>
<keyword evidence="5" id="KW-1185">Reference proteome</keyword>
<proteinExistence type="inferred from homology"/>
<dbReference type="SMART" id="SM00822">
    <property type="entry name" value="PKS_KR"/>
    <property type="match status" value="1"/>
</dbReference>
<organism evidence="4 5">
    <name type="scientific">Celeribacter halophilus</name>
    <dbReference type="NCBI Taxonomy" id="576117"/>
    <lineage>
        <taxon>Bacteria</taxon>
        <taxon>Pseudomonadati</taxon>
        <taxon>Pseudomonadota</taxon>
        <taxon>Alphaproteobacteria</taxon>
        <taxon>Rhodobacterales</taxon>
        <taxon>Roseobacteraceae</taxon>
        <taxon>Celeribacter</taxon>
    </lineage>
</organism>
<dbReference type="InterPro" id="IPR036291">
    <property type="entry name" value="NAD(P)-bd_dom_sf"/>
</dbReference>
<dbReference type="Pfam" id="PF00106">
    <property type="entry name" value="adh_short"/>
    <property type="match status" value="1"/>
</dbReference>
<protein>
    <submittedName>
        <fullName evidence="4">Short-chain dehydrogenase</fullName>
    </submittedName>
</protein>
<evidence type="ECO:0000313" key="5">
    <source>
        <dbReference type="Proteomes" id="UP000183299"/>
    </source>
</evidence>
<dbReference type="GeneID" id="98664613"/>
<dbReference type="GO" id="GO:0016491">
    <property type="term" value="F:oxidoreductase activity"/>
    <property type="evidence" value="ECO:0007669"/>
    <property type="project" value="UniProtKB-KW"/>
</dbReference>
<dbReference type="InterPro" id="IPR020904">
    <property type="entry name" value="Sc_DH/Rdtase_CS"/>
</dbReference>
<feature type="domain" description="Ketoreductase" evidence="3">
    <location>
        <begin position="5"/>
        <end position="182"/>
    </location>
</feature>
<comment type="similarity">
    <text evidence="1">Belongs to the short-chain dehydrogenases/reductases (SDR) family.</text>
</comment>
<dbReference type="SUPFAM" id="SSF51735">
    <property type="entry name" value="NAD(P)-binding Rossmann-fold domains"/>
    <property type="match status" value="1"/>
</dbReference>
<dbReference type="OrthoDB" id="335726at2"/>
<dbReference type="AlphaFoldDB" id="A0A1I3QQT2"/>
<evidence type="ECO:0000256" key="1">
    <source>
        <dbReference type="ARBA" id="ARBA00006484"/>
    </source>
</evidence>
<dbReference type="Gene3D" id="3.40.50.720">
    <property type="entry name" value="NAD(P)-binding Rossmann-like Domain"/>
    <property type="match status" value="1"/>
</dbReference>
<evidence type="ECO:0000259" key="3">
    <source>
        <dbReference type="SMART" id="SM00822"/>
    </source>
</evidence>
<dbReference type="InterPro" id="IPR057326">
    <property type="entry name" value="KR_dom"/>
</dbReference>
<keyword evidence="2" id="KW-0560">Oxidoreductase</keyword>
<dbReference type="GO" id="GO:0016020">
    <property type="term" value="C:membrane"/>
    <property type="evidence" value="ECO:0007669"/>
    <property type="project" value="TreeGrafter"/>
</dbReference>
<dbReference type="PANTHER" id="PTHR44196:SF1">
    <property type="entry name" value="DEHYDROGENASE_REDUCTASE SDR FAMILY MEMBER 7B"/>
    <property type="match status" value="1"/>
</dbReference>
<name>A0A1I3QQT2_9RHOB</name>
<evidence type="ECO:0000256" key="2">
    <source>
        <dbReference type="ARBA" id="ARBA00023002"/>
    </source>
</evidence>
<gene>
    <name evidence="4" type="ORF">SAMN04488138_10462</name>
</gene>
<dbReference type="EMBL" id="FORY01000004">
    <property type="protein sequence ID" value="SFJ36235.1"/>
    <property type="molecule type" value="Genomic_DNA"/>
</dbReference>
<dbReference type="InterPro" id="IPR002347">
    <property type="entry name" value="SDR_fam"/>
</dbReference>
<sequence length="245" mass="26431">MPDVETIWIIGASDGIGAALAHEYAKRGARLILSARSGDRLQKLASALGPDHIALPLDVEDRASFEAAAAQIAQIGPLDRVVHLAAQYDPGKISDLDPNMAAHIVTTNLTGSFHVAQIAPPLMRAGGQLALCGSVAGYFGLPQGQIYSATKAGVINLAQSLRAELAGRFDVRLISPGFVDTRLTQRNDFRMPAMVTPETAARAILNGLNRRRFEVHFPRRLTLALKLLRILPYWLSLPLTGKLTQ</sequence>
<dbReference type="PRINTS" id="PR00081">
    <property type="entry name" value="GDHRDH"/>
</dbReference>
<dbReference type="PROSITE" id="PS00061">
    <property type="entry name" value="ADH_SHORT"/>
    <property type="match status" value="1"/>
</dbReference>
<accession>A0A1I3QQT2</accession>
<dbReference type="STRING" id="576117.SAMN04488138_10462"/>
<dbReference type="PANTHER" id="PTHR44196">
    <property type="entry name" value="DEHYDROGENASE/REDUCTASE SDR FAMILY MEMBER 7B"/>
    <property type="match status" value="1"/>
</dbReference>
<dbReference type="Proteomes" id="UP000183299">
    <property type="component" value="Unassembled WGS sequence"/>
</dbReference>